<protein>
    <submittedName>
        <fullName evidence="1">Uncharacterized protein</fullName>
    </submittedName>
</protein>
<proteinExistence type="predicted"/>
<gene>
    <name evidence="1" type="ORF">GCM10022252_11590</name>
</gene>
<keyword evidence="2" id="KW-1185">Reference proteome</keyword>
<reference evidence="2" key="1">
    <citation type="journal article" date="2019" name="Int. J. Syst. Evol. Microbiol.">
        <title>The Global Catalogue of Microorganisms (GCM) 10K type strain sequencing project: providing services to taxonomists for standard genome sequencing and annotation.</title>
        <authorList>
            <consortium name="The Broad Institute Genomics Platform"/>
            <consortium name="The Broad Institute Genome Sequencing Center for Infectious Disease"/>
            <person name="Wu L."/>
            <person name="Ma J."/>
        </authorList>
    </citation>
    <scope>NUCLEOTIDE SEQUENCE [LARGE SCALE GENOMIC DNA]</scope>
    <source>
        <strain evidence="2">JCM 17388</strain>
    </source>
</reference>
<comment type="caution">
    <text evidence="1">The sequence shown here is derived from an EMBL/GenBank/DDBJ whole genome shotgun (WGS) entry which is preliminary data.</text>
</comment>
<dbReference type="EMBL" id="BAABAQ010000002">
    <property type="protein sequence ID" value="GAA4183768.1"/>
    <property type="molecule type" value="Genomic_DNA"/>
</dbReference>
<dbReference type="Proteomes" id="UP001501251">
    <property type="component" value="Unassembled WGS sequence"/>
</dbReference>
<evidence type="ECO:0000313" key="1">
    <source>
        <dbReference type="EMBL" id="GAA4183768.1"/>
    </source>
</evidence>
<evidence type="ECO:0000313" key="2">
    <source>
        <dbReference type="Proteomes" id="UP001501251"/>
    </source>
</evidence>
<name>A0ABP8AGV5_9ACTN</name>
<organism evidence="1 2">
    <name type="scientific">Streptosporangium oxazolinicum</name>
    <dbReference type="NCBI Taxonomy" id="909287"/>
    <lineage>
        <taxon>Bacteria</taxon>
        <taxon>Bacillati</taxon>
        <taxon>Actinomycetota</taxon>
        <taxon>Actinomycetes</taxon>
        <taxon>Streptosporangiales</taxon>
        <taxon>Streptosporangiaceae</taxon>
        <taxon>Streptosporangium</taxon>
    </lineage>
</organism>
<sequence length="62" mass="6498">MLPSLALAKAKETPPLAYAPQLTAPCQFDTSIPCNMAATLTTRLPGHTPDAPSAYCHCGHFG</sequence>
<accession>A0ABP8AGV5</accession>